<name>A0ACC4DJU9_PURLI</name>
<protein>
    <submittedName>
        <fullName evidence="1">Uncharacterized protein</fullName>
    </submittedName>
</protein>
<accession>A0ACC4DJU9</accession>
<dbReference type="Proteomes" id="UP001638806">
    <property type="component" value="Unassembled WGS sequence"/>
</dbReference>
<keyword evidence="2" id="KW-1185">Reference proteome</keyword>
<comment type="caution">
    <text evidence="1">The sequence shown here is derived from an EMBL/GenBank/DDBJ whole genome shotgun (WGS) entry which is preliminary data.</text>
</comment>
<evidence type="ECO:0000313" key="1">
    <source>
        <dbReference type="EMBL" id="KAL3955844.1"/>
    </source>
</evidence>
<dbReference type="EMBL" id="JBGNUJ010000009">
    <property type="protein sequence ID" value="KAL3955844.1"/>
    <property type="molecule type" value="Genomic_DNA"/>
</dbReference>
<proteinExistence type="predicted"/>
<gene>
    <name evidence="1" type="ORF">ACCO45_009863</name>
</gene>
<organism evidence="1 2">
    <name type="scientific">Purpureocillium lilacinum</name>
    <name type="common">Paecilomyces lilacinus</name>
    <dbReference type="NCBI Taxonomy" id="33203"/>
    <lineage>
        <taxon>Eukaryota</taxon>
        <taxon>Fungi</taxon>
        <taxon>Dikarya</taxon>
        <taxon>Ascomycota</taxon>
        <taxon>Pezizomycotina</taxon>
        <taxon>Sordariomycetes</taxon>
        <taxon>Hypocreomycetidae</taxon>
        <taxon>Hypocreales</taxon>
        <taxon>Ophiocordycipitaceae</taxon>
        <taxon>Purpureocillium</taxon>
    </lineage>
</organism>
<sequence>MRASMVKGSTKACTTRDLHEPLSPPTKWIVGRYHISSVRSGATRTLPLHDEELDRLLRAHSFSLRRSAIFVPEAGHDALSRGGAVGASGRGAVCTPRMVLRSVAPRSAWRFLLNGSPD</sequence>
<evidence type="ECO:0000313" key="2">
    <source>
        <dbReference type="Proteomes" id="UP001638806"/>
    </source>
</evidence>
<reference evidence="1" key="1">
    <citation type="submission" date="2024-12" db="EMBL/GenBank/DDBJ databases">
        <title>Comparative genomics and development of molecular markers within Purpureocillium lilacinum and among Purpureocillium species.</title>
        <authorList>
            <person name="Yeh Z.-Y."/>
            <person name="Ni N.-T."/>
            <person name="Lo P.-H."/>
            <person name="Mushyakhwo K."/>
            <person name="Lin C.-F."/>
            <person name="Nai Y.-S."/>
        </authorList>
    </citation>
    <scope>NUCLEOTIDE SEQUENCE</scope>
    <source>
        <strain evidence="1">NCHU-NPUST-175</strain>
    </source>
</reference>